<dbReference type="InterPro" id="IPR036390">
    <property type="entry name" value="WH_DNA-bd_sf"/>
</dbReference>
<protein>
    <submittedName>
        <fullName evidence="5">DNA-binding transcriptional regulator, GntR family</fullName>
    </submittedName>
</protein>
<evidence type="ECO:0000256" key="3">
    <source>
        <dbReference type="ARBA" id="ARBA00023163"/>
    </source>
</evidence>
<evidence type="ECO:0000313" key="5">
    <source>
        <dbReference type="EMBL" id="SDQ27924.1"/>
    </source>
</evidence>
<dbReference type="GO" id="GO:0003677">
    <property type="term" value="F:DNA binding"/>
    <property type="evidence" value="ECO:0007669"/>
    <property type="project" value="UniProtKB-KW"/>
</dbReference>
<organism evidence="5 6">
    <name type="scientific">Crystallibacter crystallopoietes</name>
    <dbReference type="NCBI Taxonomy" id="37928"/>
    <lineage>
        <taxon>Bacteria</taxon>
        <taxon>Bacillati</taxon>
        <taxon>Actinomycetota</taxon>
        <taxon>Actinomycetes</taxon>
        <taxon>Micrococcales</taxon>
        <taxon>Micrococcaceae</taxon>
        <taxon>Crystallibacter</taxon>
    </lineage>
</organism>
<name>A0A1H0ZKP0_9MICC</name>
<keyword evidence="1" id="KW-0805">Transcription regulation</keyword>
<dbReference type="SUPFAM" id="SSF48008">
    <property type="entry name" value="GntR ligand-binding domain-like"/>
    <property type="match status" value="1"/>
</dbReference>
<dbReference type="Pfam" id="PF07729">
    <property type="entry name" value="FCD"/>
    <property type="match status" value="1"/>
</dbReference>
<dbReference type="EMBL" id="FNKH01000002">
    <property type="protein sequence ID" value="SDQ27924.1"/>
    <property type="molecule type" value="Genomic_DNA"/>
</dbReference>
<dbReference type="STRING" id="37928.SAMN04489742_0417"/>
<dbReference type="SMART" id="SM00895">
    <property type="entry name" value="FCD"/>
    <property type="match status" value="1"/>
</dbReference>
<dbReference type="PANTHER" id="PTHR43537">
    <property type="entry name" value="TRANSCRIPTIONAL REGULATOR, GNTR FAMILY"/>
    <property type="match status" value="1"/>
</dbReference>
<dbReference type="SUPFAM" id="SSF46785">
    <property type="entry name" value="Winged helix' DNA-binding domain"/>
    <property type="match status" value="1"/>
</dbReference>
<dbReference type="Gene3D" id="1.20.120.530">
    <property type="entry name" value="GntR ligand-binding domain-like"/>
    <property type="match status" value="1"/>
</dbReference>
<keyword evidence="6" id="KW-1185">Reference proteome</keyword>
<evidence type="ECO:0000256" key="2">
    <source>
        <dbReference type="ARBA" id="ARBA00023125"/>
    </source>
</evidence>
<keyword evidence="3" id="KW-0804">Transcription</keyword>
<dbReference type="AlphaFoldDB" id="A0A1H0ZKP0"/>
<dbReference type="Gene3D" id="1.10.10.10">
    <property type="entry name" value="Winged helix-like DNA-binding domain superfamily/Winged helix DNA-binding domain"/>
    <property type="match status" value="1"/>
</dbReference>
<evidence type="ECO:0000313" key="6">
    <source>
        <dbReference type="Proteomes" id="UP000181917"/>
    </source>
</evidence>
<feature type="domain" description="HTH gntR-type" evidence="4">
    <location>
        <begin position="13"/>
        <end position="80"/>
    </location>
</feature>
<gene>
    <name evidence="5" type="ORF">SAMN04489742_0417</name>
</gene>
<dbReference type="GO" id="GO:0003700">
    <property type="term" value="F:DNA-binding transcription factor activity"/>
    <property type="evidence" value="ECO:0007669"/>
    <property type="project" value="InterPro"/>
</dbReference>
<reference evidence="5 6" key="1">
    <citation type="submission" date="2016-10" db="EMBL/GenBank/DDBJ databases">
        <authorList>
            <person name="de Groot N.N."/>
        </authorList>
    </citation>
    <scope>NUCLEOTIDE SEQUENCE [LARGE SCALE GENOMIC DNA]</scope>
    <source>
        <strain evidence="5 6">DSM 20117</strain>
    </source>
</reference>
<sequence length="246" mass="27590">MEVAESPEQSKTKLSTGEVYEELRAQILENRIPPGTRVNIEAVSRQLGVSPTPVREALHRLQGDNLVVATSGRGYSTTTLLDLSALRDLFEFRLLVEPWAARSAAVDRLENPARRLEKELDSFRQQTESNDDIRQDLVSHDTRFHDLILSATGNDVVLNAYTQTHCHLHIFRLYPADIGGAITLEEHRQVWRAIRDCDPERAEEAMQEHLTGAYMRFAQAFEDSDAAPALRPAGSALTHVPAQQQA</sequence>
<evidence type="ECO:0000259" key="4">
    <source>
        <dbReference type="PROSITE" id="PS50949"/>
    </source>
</evidence>
<dbReference type="Pfam" id="PF00392">
    <property type="entry name" value="GntR"/>
    <property type="match status" value="1"/>
</dbReference>
<dbReference type="InterPro" id="IPR011711">
    <property type="entry name" value="GntR_C"/>
</dbReference>
<dbReference type="InterPro" id="IPR000524">
    <property type="entry name" value="Tscrpt_reg_HTH_GntR"/>
</dbReference>
<dbReference type="PROSITE" id="PS50949">
    <property type="entry name" value="HTH_GNTR"/>
    <property type="match status" value="1"/>
</dbReference>
<dbReference type="SMART" id="SM00345">
    <property type="entry name" value="HTH_GNTR"/>
    <property type="match status" value="1"/>
</dbReference>
<accession>A0A1H0ZKP0</accession>
<dbReference type="Proteomes" id="UP000181917">
    <property type="component" value="Unassembled WGS sequence"/>
</dbReference>
<dbReference type="PANTHER" id="PTHR43537:SF5">
    <property type="entry name" value="UXU OPERON TRANSCRIPTIONAL REGULATOR"/>
    <property type="match status" value="1"/>
</dbReference>
<evidence type="ECO:0000256" key="1">
    <source>
        <dbReference type="ARBA" id="ARBA00023015"/>
    </source>
</evidence>
<keyword evidence="2 5" id="KW-0238">DNA-binding</keyword>
<dbReference type="InterPro" id="IPR036388">
    <property type="entry name" value="WH-like_DNA-bd_sf"/>
</dbReference>
<proteinExistence type="predicted"/>
<dbReference type="InterPro" id="IPR008920">
    <property type="entry name" value="TF_FadR/GntR_C"/>
</dbReference>
<dbReference type="CDD" id="cd07377">
    <property type="entry name" value="WHTH_GntR"/>
    <property type="match status" value="1"/>
</dbReference>